<keyword evidence="2" id="KW-1185">Reference proteome</keyword>
<reference evidence="1 2" key="1">
    <citation type="submission" date="2014-04" db="EMBL/GenBank/DDBJ databases">
        <title>Evolutionary Origins and Diversification of the Mycorrhizal Mutualists.</title>
        <authorList>
            <consortium name="DOE Joint Genome Institute"/>
            <consortium name="Mycorrhizal Genomics Consortium"/>
            <person name="Kohler A."/>
            <person name="Kuo A."/>
            <person name="Nagy L.G."/>
            <person name="Floudas D."/>
            <person name="Copeland A."/>
            <person name="Barry K.W."/>
            <person name="Cichocki N."/>
            <person name="Veneault-Fourrey C."/>
            <person name="LaButti K."/>
            <person name="Lindquist E.A."/>
            <person name="Lipzen A."/>
            <person name="Lundell T."/>
            <person name="Morin E."/>
            <person name="Murat C."/>
            <person name="Riley R."/>
            <person name="Ohm R."/>
            <person name="Sun H."/>
            <person name="Tunlid A."/>
            <person name="Henrissat B."/>
            <person name="Grigoriev I.V."/>
            <person name="Hibbett D.S."/>
            <person name="Martin F."/>
        </authorList>
    </citation>
    <scope>NUCLEOTIDE SEQUENCE [LARGE SCALE GENOMIC DNA]</scope>
    <source>
        <strain evidence="1 2">Koide BX008</strain>
    </source>
</reference>
<evidence type="ECO:0000313" key="2">
    <source>
        <dbReference type="Proteomes" id="UP000054549"/>
    </source>
</evidence>
<dbReference type="EMBL" id="KN818348">
    <property type="protein sequence ID" value="KIL58070.1"/>
    <property type="molecule type" value="Genomic_DNA"/>
</dbReference>
<dbReference type="Proteomes" id="UP000054549">
    <property type="component" value="Unassembled WGS sequence"/>
</dbReference>
<gene>
    <name evidence="1" type="ORF">M378DRAFT_343911</name>
</gene>
<dbReference type="AlphaFoldDB" id="A0A0C2S5R5"/>
<accession>A0A0C2S5R5</accession>
<proteinExistence type="predicted"/>
<organism evidence="1 2">
    <name type="scientific">Amanita muscaria (strain Koide BX008)</name>
    <dbReference type="NCBI Taxonomy" id="946122"/>
    <lineage>
        <taxon>Eukaryota</taxon>
        <taxon>Fungi</taxon>
        <taxon>Dikarya</taxon>
        <taxon>Basidiomycota</taxon>
        <taxon>Agaricomycotina</taxon>
        <taxon>Agaricomycetes</taxon>
        <taxon>Agaricomycetidae</taxon>
        <taxon>Agaricales</taxon>
        <taxon>Pluteineae</taxon>
        <taxon>Amanitaceae</taxon>
        <taxon>Amanita</taxon>
    </lineage>
</organism>
<evidence type="ECO:0000313" key="1">
    <source>
        <dbReference type="EMBL" id="KIL58070.1"/>
    </source>
</evidence>
<dbReference type="InParanoid" id="A0A0C2S5R5"/>
<dbReference type="HOGENOM" id="CLU_2960227_0_0_1"/>
<protein>
    <submittedName>
        <fullName evidence="1">Uncharacterized protein</fullName>
    </submittedName>
</protein>
<sequence>MEMTTLSGSVAIGTSFIITKKGLPNDAGKLNKHMVLKLQITCPTCGILFGGLGCLYGAG</sequence>
<name>A0A0C2S5R5_AMAMK</name>